<evidence type="ECO:0000256" key="1">
    <source>
        <dbReference type="SAM" id="Phobius"/>
    </source>
</evidence>
<feature type="transmembrane region" description="Helical" evidence="1">
    <location>
        <begin position="75"/>
        <end position="96"/>
    </location>
</feature>
<dbReference type="AlphaFoldDB" id="A0A3D3R996"/>
<proteinExistence type="predicted"/>
<keyword evidence="1" id="KW-1133">Transmembrane helix</keyword>
<dbReference type="InterPro" id="IPR011047">
    <property type="entry name" value="Quinoprotein_ADH-like_sf"/>
</dbReference>
<reference evidence="3 4" key="1">
    <citation type="journal article" date="2018" name="Nat. Biotechnol.">
        <title>A standardized bacterial taxonomy based on genome phylogeny substantially revises the tree of life.</title>
        <authorList>
            <person name="Parks D.H."/>
            <person name="Chuvochina M."/>
            <person name="Waite D.W."/>
            <person name="Rinke C."/>
            <person name="Skarshewski A."/>
            <person name="Chaumeil P.A."/>
            <person name="Hugenholtz P."/>
        </authorList>
    </citation>
    <scope>NUCLEOTIDE SEQUENCE [LARGE SCALE GENOMIC DNA]</scope>
    <source>
        <strain evidence="3">UBA9375</strain>
    </source>
</reference>
<dbReference type="Pfam" id="PF13360">
    <property type="entry name" value="PQQ_2"/>
    <property type="match status" value="2"/>
</dbReference>
<evidence type="ECO:0000313" key="4">
    <source>
        <dbReference type="Proteomes" id="UP000263642"/>
    </source>
</evidence>
<organism evidence="3 4">
    <name type="scientific">Gimesia maris</name>
    <dbReference type="NCBI Taxonomy" id="122"/>
    <lineage>
        <taxon>Bacteria</taxon>
        <taxon>Pseudomonadati</taxon>
        <taxon>Planctomycetota</taxon>
        <taxon>Planctomycetia</taxon>
        <taxon>Planctomycetales</taxon>
        <taxon>Planctomycetaceae</taxon>
        <taxon>Gimesia</taxon>
    </lineage>
</organism>
<dbReference type="InterPro" id="IPR015943">
    <property type="entry name" value="WD40/YVTN_repeat-like_dom_sf"/>
</dbReference>
<keyword evidence="1" id="KW-0472">Membrane</keyword>
<dbReference type="PANTHER" id="PTHR34512">
    <property type="entry name" value="CELL SURFACE PROTEIN"/>
    <property type="match status" value="1"/>
</dbReference>
<feature type="transmembrane region" description="Helical" evidence="1">
    <location>
        <begin position="131"/>
        <end position="153"/>
    </location>
</feature>
<feature type="domain" description="Pyrrolo-quinoline quinone repeat" evidence="2">
    <location>
        <begin position="370"/>
        <end position="538"/>
    </location>
</feature>
<accession>A0A3D3R996</accession>
<dbReference type="EMBL" id="DQAY01000104">
    <property type="protein sequence ID" value="HCO24658.1"/>
    <property type="molecule type" value="Genomic_DNA"/>
</dbReference>
<dbReference type="InterPro" id="IPR018391">
    <property type="entry name" value="PQQ_b-propeller_rpt"/>
</dbReference>
<comment type="caution">
    <text evidence="3">The sequence shown here is derived from an EMBL/GenBank/DDBJ whole genome shotgun (WGS) entry which is preliminary data.</text>
</comment>
<dbReference type="Gene3D" id="2.40.10.480">
    <property type="match status" value="1"/>
</dbReference>
<feature type="transmembrane region" description="Helical" evidence="1">
    <location>
        <begin position="162"/>
        <end position="179"/>
    </location>
</feature>
<name>A0A3D3R996_9PLAN</name>
<evidence type="ECO:0000259" key="2">
    <source>
        <dbReference type="Pfam" id="PF13360"/>
    </source>
</evidence>
<dbReference type="PANTHER" id="PTHR34512:SF30">
    <property type="entry name" value="OUTER MEMBRANE PROTEIN ASSEMBLY FACTOR BAMB"/>
    <property type="match status" value="1"/>
</dbReference>
<keyword evidence="1" id="KW-0812">Transmembrane</keyword>
<dbReference type="InterPro" id="IPR002372">
    <property type="entry name" value="PQQ_rpt_dom"/>
</dbReference>
<protein>
    <submittedName>
        <fullName evidence="3">Alcohol dehydrogenase</fullName>
    </submittedName>
</protein>
<gene>
    <name evidence="3" type="ORF">DIT97_17115</name>
</gene>
<feature type="domain" description="Pyrrolo-quinoline quinone repeat" evidence="2">
    <location>
        <begin position="254"/>
        <end position="357"/>
    </location>
</feature>
<evidence type="ECO:0000313" key="3">
    <source>
        <dbReference type="EMBL" id="HCO24658.1"/>
    </source>
</evidence>
<dbReference type="SMART" id="SM00564">
    <property type="entry name" value="PQQ"/>
    <property type="match status" value="2"/>
</dbReference>
<dbReference type="SUPFAM" id="SSF50998">
    <property type="entry name" value="Quinoprotein alcohol dehydrogenase-like"/>
    <property type="match status" value="1"/>
</dbReference>
<dbReference type="Proteomes" id="UP000263642">
    <property type="component" value="Unassembled WGS sequence"/>
</dbReference>
<sequence>MRNVSRPFNFLLSEFVMTDTNQPETESNPPVEPAAREETSAVSELQPLRIWPPILLLIGMVVTRMAPQWMDSDSVLPVMLAVFGPLVCGGLILVWWVLASRATWKEKLSGLVITLLAGGVTLALIDPTMKGPGVMLVTGPMGVGLFGIAALLVSRVRSAKRTVFIVACSVLGFCFSLLLRAEGMWGDYNMVLAWRSTPTVEERMLSKADAAPAVPSVLTAAELESALAEPEWPGFRGALRDSVLTGVSLDADWNADVGTPLWKKSVGPGWSSFVVAGPLLITQEQRGEEELIVCYDAETGAELWTQEVKTRFYDALGGPGPRATPTLADGGLYVMGASGHVLRLDPATGEILWQQDVRKVADREPPIWGFSSSPLVVDGTVIVHAGGKGDKGLLAFDTETGDLKWSAPAGDHSYSSPALLTIAGQPVIAMLTNKELNLLNPADGKILLSYDCTIDGQRVLQPQLAGEDEILIATGMGKGMQKIHVTNKDGDWTAEEVWTATGLKPDFNDYVIYEGHAYGFDGAIFTCFDLKDGKRKWKGGRYGKGQVLLVKDSGHLLVIGEEGAVVLLKADPAGHEELATFQALDGKTWNHPVLIGDRLFVRNSAQAAAYKLPVVE</sequence>
<dbReference type="Gene3D" id="2.130.10.10">
    <property type="entry name" value="YVTN repeat-like/Quinoprotein amine dehydrogenase"/>
    <property type="match status" value="2"/>
</dbReference>
<feature type="transmembrane region" description="Helical" evidence="1">
    <location>
        <begin position="108"/>
        <end position="125"/>
    </location>
</feature>